<keyword evidence="3" id="KW-1185">Reference proteome</keyword>
<feature type="region of interest" description="Disordered" evidence="1">
    <location>
        <begin position="529"/>
        <end position="549"/>
    </location>
</feature>
<gene>
    <name evidence="2" type="ORF">PR048_002171</name>
</gene>
<accession>A0ABQ9IJF2</accession>
<sequence>MKGRRKREIPEKTRRTTASSARFPLSKIRRVFHVVMFLESCVLKRFLSDETLGVRVTVARIAPSLLHLGLLSSNCILPPCVKAHFSADLTTVIHASGCSQSGTGVPNVVFFPFGAFSFGSKTVRPVAHTPDFARPISDGKTRIFSNAMCFMHFCTPSGLIEPLHRVRNEMKISGRVLFSMTPVDIKRVKGAGQHVYNSPLRSLRSRNWSERARCLAGPLHANLLDIDSKPRSSLTRCTRLAFRCEWPVLEMFSTRARDFSWQLLFNRGTIWLARKRLVKEEANSPDFIPRSGVTVAERLAGLPPTKAIRVHSPAWSLRIFACMNRAVGRRVFSWISRSPHPFIPVPLHTHVNHPHRLSKPRPAWENENERWGSRDGINLASPCPATIVTAERRFSCLLASTKYKDIWQREYENSARNCQITAGRIMRPRRHDIGEPFSPRRQLGKTFQTAKRITTCRRRSPSTNQPWHHANWEISNQNITAMSATSSSHFADTLRVIAHSALKGHSFLAAEAVRVSQLITLKPPGEQLDCQQASEDSDALQQTKYSKQR</sequence>
<name>A0ABQ9IJF2_9NEOP</name>
<dbReference type="Proteomes" id="UP001159363">
    <property type="component" value="Chromosome 1"/>
</dbReference>
<organism evidence="2 3">
    <name type="scientific">Dryococelus australis</name>
    <dbReference type="NCBI Taxonomy" id="614101"/>
    <lineage>
        <taxon>Eukaryota</taxon>
        <taxon>Metazoa</taxon>
        <taxon>Ecdysozoa</taxon>
        <taxon>Arthropoda</taxon>
        <taxon>Hexapoda</taxon>
        <taxon>Insecta</taxon>
        <taxon>Pterygota</taxon>
        <taxon>Neoptera</taxon>
        <taxon>Polyneoptera</taxon>
        <taxon>Phasmatodea</taxon>
        <taxon>Verophasmatodea</taxon>
        <taxon>Anareolatae</taxon>
        <taxon>Phasmatidae</taxon>
        <taxon>Eurycanthinae</taxon>
        <taxon>Dryococelus</taxon>
    </lineage>
</organism>
<evidence type="ECO:0000313" key="2">
    <source>
        <dbReference type="EMBL" id="KAJ8896825.1"/>
    </source>
</evidence>
<protein>
    <submittedName>
        <fullName evidence="2">Uncharacterized protein</fullName>
    </submittedName>
</protein>
<proteinExistence type="predicted"/>
<evidence type="ECO:0000256" key="1">
    <source>
        <dbReference type="SAM" id="MobiDB-lite"/>
    </source>
</evidence>
<reference evidence="2 3" key="1">
    <citation type="submission" date="2023-02" db="EMBL/GenBank/DDBJ databases">
        <title>LHISI_Scaffold_Assembly.</title>
        <authorList>
            <person name="Stuart O.P."/>
            <person name="Cleave R."/>
            <person name="Magrath M.J.L."/>
            <person name="Mikheyev A.S."/>
        </authorList>
    </citation>
    <scope>NUCLEOTIDE SEQUENCE [LARGE SCALE GENOMIC DNA]</scope>
    <source>
        <strain evidence="2">Daus_M_001</strain>
        <tissue evidence="2">Leg muscle</tissue>
    </source>
</reference>
<evidence type="ECO:0000313" key="3">
    <source>
        <dbReference type="Proteomes" id="UP001159363"/>
    </source>
</evidence>
<dbReference type="EMBL" id="JARBHB010000001">
    <property type="protein sequence ID" value="KAJ8896825.1"/>
    <property type="molecule type" value="Genomic_DNA"/>
</dbReference>
<comment type="caution">
    <text evidence="2">The sequence shown here is derived from an EMBL/GenBank/DDBJ whole genome shotgun (WGS) entry which is preliminary data.</text>
</comment>